<organism evidence="2 3">
    <name type="scientific">Prorocentrum cordatum</name>
    <dbReference type="NCBI Taxonomy" id="2364126"/>
    <lineage>
        <taxon>Eukaryota</taxon>
        <taxon>Sar</taxon>
        <taxon>Alveolata</taxon>
        <taxon>Dinophyceae</taxon>
        <taxon>Prorocentrales</taxon>
        <taxon>Prorocentraceae</taxon>
        <taxon>Prorocentrum</taxon>
    </lineage>
</organism>
<proteinExistence type="predicted"/>
<feature type="compositionally biased region" description="Low complexity" evidence="1">
    <location>
        <begin position="26"/>
        <end position="36"/>
    </location>
</feature>
<protein>
    <submittedName>
        <fullName evidence="2">Uncharacterized protein</fullName>
    </submittedName>
</protein>
<evidence type="ECO:0000313" key="2">
    <source>
        <dbReference type="EMBL" id="CAK0833043.1"/>
    </source>
</evidence>
<feature type="region of interest" description="Disordered" evidence="1">
    <location>
        <begin position="1"/>
        <end position="55"/>
    </location>
</feature>
<sequence length="55" mass="6408">DRLHNKRPSAERPSGREEDHVHSATYSRSYSSSYGRSHQHFRSEGHSKLMDVQPE</sequence>
<evidence type="ECO:0000313" key="3">
    <source>
        <dbReference type="Proteomes" id="UP001189429"/>
    </source>
</evidence>
<keyword evidence="3" id="KW-1185">Reference proteome</keyword>
<feature type="non-terminal residue" evidence="2">
    <location>
        <position position="1"/>
    </location>
</feature>
<evidence type="ECO:0000256" key="1">
    <source>
        <dbReference type="SAM" id="MobiDB-lite"/>
    </source>
</evidence>
<comment type="caution">
    <text evidence="2">The sequence shown here is derived from an EMBL/GenBank/DDBJ whole genome shotgun (WGS) entry which is preliminary data.</text>
</comment>
<dbReference type="Proteomes" id="UP001189429">
    <property type="component" value="Unassembled WGS sequence"/>
</dbReference>
<name>A0ABN9SMJ2_9DINO</name>
<gene>
    <name evidence="2" type="ORF">PCOR1329_LOCUS30873</name>
</gene>
<reference evidence="2" key="1">
    <citation type="submission" date="2023-10" db="EMBL/GenBank/DDBJ databases">
        <authorList>
            <person name="Chen Y."/>
            <person name="Shah S."/>
            <person name="Dougan E. K."/>
            <person name="Thang M."/>
            <person name="Chan C."/>
        </authorList>
    </citation>
    <scope>NUCLEOTIDE SEQUENCE [LARGE SCALE GENOMIC DNA]</scope>
</reference>
<accession>A0ABN9SMJ2</accession>
<feature type="non-terminal residue" evidence="2">
    <location>
        <position position="55"/>
    </location>
</feature>
<feature type="compositionally biased region" description="Basic and acidic residues" evidence="1">
    <location>
        <begin position="8"/>
        <end position="22"/>
    </location>
</feature>
<dbReference type="EMBL" id="CAUYUJ010012002">
    <property type="protein sequence ID" value="CAK0833043.1"/>
    <property type="molecule type" value="Genomic_DNA"/>
</dbReference>